<protein>
    <recommendedName>
        <fullName evidence="2">Transglutaminase-like domain-containing protein</fullName>
    </recommendedName>
</protein>
<dbReference type="PANTHER" id="PTHR46333:SF2">
    <property type="entry name" value="CYTOKINESIS PROTEIN 3"/>
    <property type="match status" value="1"/>
</dbReference>
<dbReference type="GO" id="GO:0005737">
    <property type="term" value="C:cytoplasm"/>
    <property type="evidence" value="ECO:0007669"/>
    <property type="project" value="TreeGrafter"/>
</dbReference>
<dbReference type="Gene3D" id="3.10.620.30">
    <property type="match status" value="1"/>
</dbReference>
<dbReference type="Pfam" id="PF01841">
    <property type="entry name" value="Transglut_core"/>
    <property type="match status" value="1"/>
</dbReference>
<proteinExistence type="predicted"/>
<evidence type="ECO:0000259" key="2">
    <source>
        <dbReference type="SMART" id="SM00460"/>
    </source>
</evidence>
<dbReference type="PANTHER" id="PTHR46333">
    <property type="entry name" value="CYTOKINESIS PROTEIN 3"/>
    <property type="match status" value="1"/>
</dbReference>
<sequence>MKNKLLTASLAAFLAIGPVIDIPISTSTAYASSVEEVAQIDTSDLESTVKAAKYLLAHAPNTFKGDKKAYLERLIKESEDLLNIVYRARSQVKDTDNLNIRIKNIIRSNLNNRNTEFTINVNGYTTNSQLQEWFLETAKEDWYFFYSMYGRTNIKTKYNPKRAKGDKFYVNSATFNVSYREDPSVEKEVESFANKWVRENISANDTDIDKVLKIHDFIVTQNQYNRGDSNNMSGGYSIYHPASILYGNGGVCNAYATLFDKLATKAGLDVRYATGTSKKTGEAHIWNMVKVDGNWYNIDVTYDDPTITFNEGDIENIEDFVSYNYFLKSDNEIGESRIIDNDGNRPQGLTSIDTGLKSSTIQLIDGSYKVVK</sequence>
<feature type="signal peptide" evidence="1">
    <location>
        <begin position="1"/>
        <end position="21"/>
    </location>
</feature>
<keyword evidence="4" id="KW-1185">Reference proteome</keyword>
<feature type="chain" id="PRO_5039478872" description="Transglutaminase-like domain-containing protein" evidence="1">
    <location>
        <begin position="22"/>
        <end position="372"/>
    </location>
</feature>
<dbReference type="Proteomes" id="UP000261011">
    <property type="component" value="Unassembled WGS sequence"/>
</dbReference>
<dbReference type="OrthoDB" id="1817605at2"/>
<dbReference type="RefSeq" id="WP_117521906.1">
    <property type="nucleotide sequence ID" value="NZ_QVEU01000004.1"/>
</dbReference>
<evidence type="ECO:0000313" key="4">
    <source>
        <dbReference type="Proteomes" id="UP000261011"/>
    </source>
</evidence>
<gene>
    <name evidence="3" type="ORF">DXA39_06480</name>
</gene>
<dbReference type="AlphaFoldDB" id="A0A3E2THQ9"/>
<evidence type="ECO:0000313" key="3">
    <source>
        <dbReference type="EMBL" id="RGB75964.1"/>
    </source>
</evidence>
<dbReference type="SUPFAM" id="SSF54001">
    <property type="entry name" value="Cysteine proteinases"/>
    <property type="match status" value="1"/>
</dbReference>
<dbReference type="InterPro" id="IPR038765">
    <property type="entry name" value="Papain-like_cys_pep_sf"/>
</dbReference>
<accession>A0A3E2THQ9</accession>
<name>A0A3E2THQ9_9FIRM</name>
<comment type="caution">
    <text evidence="3">The sequence shown here is derived from an EMBL/GenBank/DDBJ whole genome shotgun (WGS) entry which is preliminary data.</text>
</comment>
<organism evidence="3 4">
    <name type="scientific">Anaerococcus nagyae</name>
    <dbReference type="NCBI Taxonomy" id="1755241"/>
    <lineage>
        <taxon>Bacteria</taxon>
        <taxon>Bacillati</taxon>
        <taxon>Bacillota</taxon>
        <taxon>Tissierellia</taxon>
        <taxon>Tissierellales</taxon>
        <taxon>Peptoniphilaceae</taxon>
        <taxon>Anaerococcus</taxon>
    </lineage>
</organism>
<dbReference type="InterPro" id="IPR002931">
    <property type="entry name" value="Transglutaminase-like"/>
</dbReference>
<dbReference type="InterPro" id="IPR052557">
    <property type="entry name" value="CAP/Cytokinesis_protein"/>
</dbReference>
<dbReference type="EMBL" id="QVEU01000004">
    <property type="protein sequence ID" value="RGB75964.1"/>
    <property type="molecule type" value="Genomic_DNA"/>
</dbReference>
<keyword evidence="1" id="KW-0732">Signal</keyword>
<feature type="domain" description="Transglutaminase-like" evidence="2">
    <location>
        <begin position="244"/>
        <end position="302"/>
    </location>
</feature>
<reference evidence="3 4" key="1">
    <citation type="submission" date="2018-08" db="EMBL/GenBank/DDBJ databases">
        <title>A genome reference for cultivated species of the human gut microbiota.</title>
        <authorList>
            <person name="Zou Y."/>
            <person name="Xue W."/>
            <person name="Luo G."/>
        </authorList>
    </citation>
    <scope>NUCLEOTIDE SEQUENCE [LARGE SCALE GENOMIC DNA]</scope>
    <source>
        <strain evidence="3 4">OF01-3</strain>
    </source>
</reference>
<dbReference type="SMART" id="SM00460">
    <property type="entry name" value="TGc"/>
    <property type="match status" value="1"/>
</dbReference>
<evidence type="ECO:0000256" key="1">
    <source>
        <dbReference type="SAM" id="SignalP"/>
    </source>
</evidence>